<gene>
    <name evidence="1" type="ORF">L5G33_12090</name>
</gene>
<name>A0ABS9IUF2_9ACTN</name>
<comment type="caution">
    <text evidence="1">The sequence shown here is derived from an EMBL/GenBank/DDBJ whole genome shotgun (WGS) entry which is preliminary data.</text>
</comment>
<keyword evidence="1" id="KW-0436">Ligase</keyword>
<dbReference type="EMBL" id="JAKKOR010000009">
    <property type="protein sequence ID" value="MCF8589200.1"/>
    <property type="molecule type" value="Genomic_DNA"/>
</dbReference>
<accession>A0ABS9IUF2</accession>
<dbReference type="GO" id="GO:0016874">
    <property type="term" value="F:ligase activity"/>
    <property type="evidence" value="ECO:0007669"/>
    <property type="project" value="UniProtKB-KW"/>
</dbReference>
<reference evidence="1 2" key="1">
    <citation type="submission" date="2022-01" db="EMBL/GenBank/DDBJ databases">
        <authorList>
            <person name="Huang Y."/>
        </authorList>
    </citation>
    <scope>NUCLEOTIDE SEQUENCE [LARGE SCALE GENOMIC DNA]</scope>
    <source>
        <strain evidence="1 2">HY366</strain>
    </source>
</reference>
<protein>
    <submittedName>
        <fullName evidence="1">2'-5' RNA ligase family protein</fullName>
    </submittedName>
</protein>
<evidence type="ECO:0000313" key="2">
    <source>
        <dbReference type="Proteomes" id="UP001200110"/>
    </source>
</evidence>
<dbReference type="SUPFAM" id="SSF55144">
    <property type="entry name" value="LigT-like"/>
    <property type="match status" value="1"/>
</dbReference>
<proteinExistence type="predicted"/>
<dbReference type="RefSeq" id="WP_236998438.1">
    <property type="nucleotide sequence ID" value="NZ_JAKKOR010000009.1"/>
</dbReference>
<keyword evidence="2" id="KW-1185">Reference proteome</keyword>
<dbReference type="Gene3D" id="3.90.1140.10">
    <property type="entry name" value="Cyclic phosphodiesterase"/>
    <property type="match status" value="1"/>
</dbReference>
<organism evidence="1 2">
    <name type="scientific">Gordonia liuliyuniae</name>
    <dbReference type="NCBI Taxonomy" id="2911517"/>
    <lineage>
        <taxon>Bacteria</taxon>
        <taxon>Bacillati</taxon>
        <taxon>Actinomycetota</taxon>
        <taxon>Actinomycetes</taxon>
        <taxon>Mycobacteriales</taxon>
        <taxon>Gordoniaceae</taxon>
        <taxon>Gordonia</taxon>
    </lineage>
</organism>
<dbReference type="Proteomes" id="UP001200110">
    <property type="component" value="Unassembled WGS sequence"/>
</dbReference>
<evidence type="ECO:0000313" key="1">
    <source>
        <dbReference type="EMBL" id="MCF8589200.1"/>
    </source>
</evidence>
<sequence length="174" mass="18209">MAHSIELLLDDAADSRVRDVWGALGTIGLRTPCAIDAPTVRPHCTLLAGTSISGVDASITMVAQRLPFTVVVGPPLLFSAQAGFTVAASVVPSTELLAVHARVHRLCGDAVTGLDPHCVPGSWTPHVTLARRVPAELVAEAAALVDEPVVARVTAIRRWNGDTRTETVVPGRAC</sequence>
<dbReference type="Pfam" id="PF13563">
    <property type="entry name" value="2_5_RNA_ligase2"/>
    <property type="match status" value="1"/>
</dbReference>
<dbReference type="InterPro" id="IPR009097">
    <property type="entry name" value="Cyclic_Pdiesterase"/>
</dbReference>